<sequence>MNYGLFHQWVLDRVDELVEMGVSRREANHLMTALELGAIADEARNRAERQFLLDYERTDAKVMAERHRKSEAWVRKRARKARQLVATPVAG</sequence>
<gene>
    <name evidence="1" type="ORF">GN331_04985</name>
</gene>
<dbReference type="EMBL" id="WOXT01000001">
    <property type="protein sequence ID" value="MUV13561.1"/>
    <property type="molecule type" value="Genomic_DNA"/>
</dbReference>
<dbReference type="RefSeq" id="WP_156640745.1">
    <property type="nucleotide sequence ID" value="NZ_WOXT01000001.1"/>
</dbReference>
<comment type="caution">
    <text evidence="1">The sequence shown here is derived from an EMBL/GenBank/DDBJ whole genome shotgun (WGS) entry which is preliminary data.</text>
</comment>
<accession>A0A7C9LG16</accession>
<keyword evidence="2" id="KW-1185">Reference proteome</keyword>
<reference evidence="1 2" key="1">
    <citation type="submission" date="2019-12" db="EMBL/GenBank/DDBJ databases">
        <authorList>
            <person name="Xu J."/>
        </authorList>
    </citation>
    <scope>NUCLEOTIDE SEQUENCE [LARGE SCALE GENOMIC DNA]</scope>
    <source>
        <strain evidence="1 2">HX-5-24</strain>
    </source>
</reference>
<protein>
    <submittedName>
        <fullName evidence="1">Uncharacterized protein</fullName>
    </submittedName>
</protein>
<name>A0A7C9LG16_9GAMM</name>
<dbReference type="Proteomes" id="UP000479692">
    <property type="component" value="Unassembled WGS sequence"/>
</dbReference>
<organism evidence="1 2">
    <name type="scientific">Noviluteimonas gilva</name>
    <dbReference type="NCBI Taxonomy" id="2682097"/>
    <lineage>
        <taxon>Bacteria</taxon>
        <taxon>Pseudomonadati</taxon>
        <taxon>Pseudomonadota</taxon>
        <taxon>Gammaproteobacteria</taxon>
        <taxon>Lysobacterales</taxon>
        <taxon>Lysobacteraceae</taxon>
        <taxon>Noviluteimonas</taxon>
    </lineage>
</organism>
<dbReference type="AlphaFoldDB" id="A0A7C9LG16"/>
<evidence type="ECO:0000313" key="2">
    <source>
        <dbReference type="Proteomes" id="UP000479692"/>
    </source>
</evidence>
<proteinExistence type="predicted"/>
<evidence type="ECO:0000313" key="1">
    <source>
        <dbReference type="EMBL" id="MUV13561.1"/>
    </source>
</evidence>